<dbReference type="InterPro" id="IPR009936">
    <property type="entry name" value="DUF1468"/>
</dbReference>
<feature type="transmembrane region" description="Helical" evidence="1">
    <location>
        <begin position="122"/>
        <end position="140"/>
    </location>
</feature>
<dbReference type="RefSeq" id="WP_028356324.1">
    <property type="nucleotide sequence ID" value="NZ_NEVT01000003.1"/>
</dbReference>
<dbReference type="Pfam" id="PF07331">
    <property type="entry name" value="TctB"/>
    <property type="match status" value="1"/>
</dbReference>
<evidence type="ECO:0000256" key="1">
    <source>
        <dbReference type="SAM" id="Phobius"/>
    </source>
</evidence>
<sequence length="160" mass="16556">MTITRYAMEVAAACATAAAAVLIGASSHALGIGWSDAGPESGYFPFYISVLLLLGSLANLARALAGRRRLGQPFIEPGRSGAVAVFALTLLGFAVLCAVLGMYPAIAIYLCGLTWWRGGLGAGRAAALGLGVTLFLYGAFEYAFQLPLPKGPLLNLLGVY</sequence>
<keyword evidence="1" id="KW-0812">Transmembrane</keyword>
<keyword evidence="1" id="KW-0472">Membrane</keyword>
<dbReference type="Proteomes" id="UP000215633">
    <property type="component" value="Unassembled WGS sequence"/>
</dbReference>
<name>A0A261VZF5_9BORD</name>
<feature type="domain" description="DUF1468" evidence="2">
    <location>
        <begin position="18"/>
        <end position="149"/>
    </location>
</feature>
<dbReference type="EMBL" id="NEVT01000003">
    <property type="protein sequence ID" value="OZI79516.1"/>
    <property type="molecule type" value="Genomic_DNA"/>
</dbReference>
<accession>A0A261VZF5</accession>
<organism evidence="3 4">
    <name type="scientific">Bordetella genomosp. 2</name>
    <dbReference type="NCBI Taxonomy" id="1983456"/>
    <lineage>
        <taxon>Bacteria</taxon>
        <taxon>Pseudomonadati</taxon>
        <taxon>Pseudomonadota</taxon>
        <taxon>Betaproteobacteria</taxon>
        <taxon>Burkholderiales</taxon>
        <taxon>Alcaligenaceae</taxon>
        <taxon>Bordetella</taxon>
    </lineage>
</organism>
<feature type="transmembrane region" description="Helical" evidence="1">
    <location>
        <begin position="82"/>
        <end position="110"/>
    </location>
</feature>
<keyword evidence="1" id="KW-1133">Transmembrane helix</keyword>
<evidence type="ECO:0000313" key="3">
    <source>
        <dbReference type="EMBL" id="OZI79516.1"/>
    </source>
</evidence>
<evidence type="ECO:0000313" key="4">
    <source>
        <dbReference type="Proteomes" id="UP000215633"/>
    </source>
</evidence>
<gene>
    <name evidence="3" type="ORF">CAL24_06195</name>
</gene>
<evidence type="ECO:0000259" key="2">
    <source>
        <dbReference type="Pfam" id="PF07331"/>
    </source>
</evidence>
<dbReference type="AlphaFoldDB" id="A0A261VZF5"/>
<protein>
    <recommendedName>
        <fullName evidence="2">DUF1468 domain-containing protein</fullName>
    </recommendedName>
</protein>
<keyword evidence="4" id="KW-1185">Reference proteome</keyword>
<feature type="transmembrane region" description="Helical" evidence="1">
    <location>
        <begin position="41"/>
        <end position="61"/>
    </location>
</feature>
<proteinExistence type="predicted"/>
<reference evidence="4" key="1">
    <citation type="submission" date="2017-05" db="EMBL/GenBank/DDBJ databases">
        <title>Complete and WGS of Bordetella genogroups.</title>
        <authorList>
            <person name="Spilker T."/>
            <person name="Lipuma J."/>
        </authorList>
    </citation>
    <scope>NUCLEOTIDE SEQUENCE [LARGE SCALE GENOMIC DNA]</scope>
    <source>
        <strain evidence="4">AU8256</strain>
    </source>
</reference>
<comment type="caution">
    <text evidence="3">The sequence shown here is derived from an EMBL/GenBank/DDBJ whole genome shotgun (WGS) entry which is preliminary data.</text>
</comment>